<evidence type="ECO:0000313" key="1">
    <source>
        <dbReference type="EMBL" id="HIV11314.1"/>
    </source>
</evidence>
<reference evidence="1" key="1">
    <citation type="submission" date="2020-10" db="EMBL/GenBank/DDBJ databases">
        <authorList>
            <person name="Gilroy R."/>
        </authorList>
    </citation>
    <scope>NUCLEOTIDE SEQUENCE</scope>
    <source>
        <strain evidence="1">1370</strain>
    </source>
</reference>
<accession>A0A9D1NR07</accession>
<dbReference type="Proteomes" id="UP000823960">
    <property type="component" value="Unassembled WGS sequence"/>
</dbReference>
<evidence type="ECO:0000313" key="2">
    <source>
        <dbReference type="Proteomes" id="UP000823960"/>
    </source>
</evidence>
<dbReference type="Pfam" id="PF07873">
    <property type="entry name" value="YabP"/>
    <property type="match status" value="1"/>
</dbReference>
<sequence>MDLNKLVGRGASKAEPYVTICGDGWLLIENISTVCECNEIMIRIKSGGLEIIVWGEEMTVENYINNSCQIRGRIKSVELFRREGAK</sequence>
<dbReference type="InterPro" id="IPR022476">
    <property type="entry name" value="Spore_YabP/YqfC"/>
</dbReference>
<comment type="caution">
    <text evidence="1">The sequence shown here is derived from an EMBL/GenBank/DDBJ whole genome shotgun (WGS) entry which is preliminary data.</text>
</comment>
<proteinExistence type="predicted"/>
<gene>
    <name evidence="1" type="ORF">IAD28_06460</name>
</gene>
<dbReference type="EMBL" id="DVOL01000092">
    <property type="protein sequence ID" value="HIV11314.1"/>
    <property type="molecule type" value="Genomic_DNA"/>
</dbReference>
<reference evidence="1" key="2">
    <citation type="journal article" date="2021" name="PeerJ">
        <title>Extensive microbial diversity within the chicken gut microbiome revealed by metagenomics and culture.</title>
        <authorList>
            <person name="Gilroy R."/>
            <person name="Ravi A."/>
            <person name="Getino M."/>
            <person name="Pursley I."/>
            <person name="Horton D.L."/>
            <person name="Alikhan N.F."/>
            <person name="Baker D."/>
            <person name="Gharbi K."/>
            <person name="Hall N."/>
            <person name="Watson M."/>
            <person name="Adriaenssens E.M."/>
            <person name="Foster-Nyarko E."/>
            <person name="Jarju S."/>
            <person name="Secka A."/>
            <person name="Antonio M."/>
            <person name="Oren A."/>
            <person name="Chaudhuri R.R."/>
            <person name="La Ragione R."/>
            <person name="Hildebrand F."/>
            <person name="Pallen M.J."/>
        </authorList>
    </citation>
    <scope>NUCLEOTIDE SEQUENCE</scope>
    <source>
        <strain evidence="1">1370</strain>
    </source>
</reference>
<name>A0A9D1NR07_9FIRM</name>
<dbReference type="AlphaFoldDB" id="A0A9D1NR07"/>
<organism evidence="1 2">
    <name type="scientific">Candidatus Faeciplasma avium</name>
    <dbReference type="NCBI Taxonomy" id="2840798"/>
    <lineage>
        <taxon>Bacteria</taxon>
        <taxon>Bacillati</taxon>
        <taxon>Bacillota</taxon>
        <taxon>Clostridia</taxon>
        <taxon>Eubacteriales</taxon>
        <taxon>Oscillospiraceae</taxon>
        <taxon>Oscillospiraceae incertae sedis</taxon>
        <taxon>Candidatus Faeciplasma</taxon>
    </lineage>
</organism>
<protein>
    <submittedName>
        <fullName evidence="1">YabP/YqfC family sporulation protein</fullName>
    </submittedName>
</protein>